<organism evidence="11 12">
    <name type="scientific">Paenibacillus sedimenti</name>
    <dbReference type="NCBI Taxonomy" id="2770274"/>
    <lineage>
        <taxon>Bacteria</taxon>
        <taxon>Bacillati</taxon>
        <taxon>Bacillota</taxon>
        <taxon>Bacilli</taxon>
        <taxon>Bacillales</taxon>
        <taxon>Paenibacillaceae</taxon>
        <taxon>Paenibacillus</taxon>
    </lineage>
</organism>
<dbReference type="Proteomes" id="UP000650466">
    <property type="component" value="Unassembled WGS sequence"/>
</dbReference>
<feature type="transmembrane region" description="Helical" evidence="9">
    <location>
        <begin position="171"/>
        <end position="192"/>
    </location>
</feature>
<dbReference type="InterPro" id="IPR036890">
    <property type="entry name" value="HATPase_C_sf"/>
</dbReference>
<gene>
    <name evidence="11" type="ORF">ICC18_07375</name>
</gene>
<keyword evidence="9" id="KW-1133">Transmembrane helix</keyword>
<dbReference type="PANTHER" id="PTHR43065">
    <property type="entry name" value="SENSOR HISTIDINE KINASE"/>
    <property type="match status" value="1"/>
</dbReference>
<dbReference type="Pfam" id="PF02518">
    <property type="entry name" value="HATPase_c"/>
    <property type="match status" value="1"/>
</dbReference>
<keyword evidence="9" id="KW-0472">Membrane</keyword>
<feature type="transmembrane region" description="Helical" evidence="9">
    <location>
        <begin position="212"/>
        <end position="229"/>
    </location>
</feature>
<dbReference type="PROSITE" id="PS50109">
    <property type="entry name" value="HIS_KIN"/>
    <property type="match status" value="1"/>
</dbReference>
<keyword evidence="7" id="KW-0067">ATP-binding</keyword>
<dbReference type="GO" id="GO:0000160">
    <property type="term" value="P:phosphorelay signal transduction system"/>
    <property type="evidence" value="ECO:0007669"/>
    <property type="project" value="UniProtKB-KW"/>
</dbReference>
<evidence type="ECO:0000313" key="12">
    <source>
        <dbReference type="Proteomes" id="UP000650466"/>
    </source>
</evidence>
<dbReference type="Gene3D" id="3.30.565.10">
    <property type="entry name" value="Histidine kinase-like ATPase, C-terminal domain"/>
    <property type="match status" value="1"/>
</dbReference>
<feature type="transmembrane region" description="Helical" evidence="9">
    <location>
        <begin position="6"/>
        <end position="23"/>
    </location>
</feature>
<protein>
    <recommendedName>
        <fullName evidence="2">histidine kinase</fullName>
        <ecNumber evidence="2">2.7.13.3</ecNumber>
    </recommendedName>
</protein>
<evidence type="ECO:0000313" key="11">
    <source>
        <dbReference type="EMBL" id="MBD0379929.1"/>
    </source>
</evidence>
<dbReference type="SMART" id="SM00387">
    <property type="entry name" value="HATPase_c"/>
    <property type="match status" value="1"/>
</dbReference>
<comment type="caution">
    <text evidence="11">The sequence shown here is derived from an EMBL/GenBank/DDBJ whole genome shotgun (WGS) entry which is preliminary data.</text>
</comment>
<evidence type="ECO:0000256" key="3">
    <source>
        <dbReference type="ARBA" id="ARBA00022553"/>
    </source>
</evidence>
<feature type="transmembrane region" description="Helical" evidence="9">
    <location>
        <begin position="141"/>
        <end position="159"/>
    </location>
</feature>
<evidence type="ECO:0000256" key="9">
    <source>
        <dbReference type="SAM" id="Phobius"/>
    </source>
</evidence>
<dbReference type="CDD" id="cd00075">
    <property type="entry name" value="HATPase"/>
    <property type="match status" value="1"/>
</dbReference>
<keyword evidence="8" id="KW-0902">Two-component regulatory system</keyword>
<feature type="transmembrane region" description="Helical" evidence="9">
    <location>
        <begin position="83"/>
        <end position="102"/>
    </location>
</feature>
<keyword evidence="5" id="KW-0547">Nucleotide-binding</keyword>
<evidence type="ECO:0000256" key="8">
    <source>
        <dbReference type="ARBA" id="ARBA00023012"/>
    </source>
</evidence>
<evidence type="ECO:0000256" key="1">
    <source>
        <dbReference type="ARBA" id="ARBA00000085"/>
    </source>
</evidence>
<keyword evidence="12" id="KW-1185">Reference proteome</keyword>
<dbReference type="GO" id="GO:0005524">
    <property type="term" value="F:ATP binding"/>
    <property type="evidence" value="ECO:0007669"/>
    <property type="project" value="UniProtKB-KW"/>
</dbReference>
<keyword evidence="6" id="KW-0418">Kinase</keyword>
<dbReference type="GO" id="GO:0004673">
    <property type="term" value="F:protein histidine kinase activity"/>
    <property type="evidence" value="ECO:0007669"/>
    <property type="project" value="UniProtKB-EC"/>
</dbReference>
<sequence>MRRIVLYVFMFLSLWTVGFTLLIKNRKSAFSRSMGYSFLAAGTPSFAFSIHLVFIPLLERLDLLTPSLRRLLEWISIPAIHTYWYSFAYFILISAIVFSGFFSTKSTRIATFLLIIPVLVMIGVTADFNIPFEFEVKKVRLFFALYLIAAFLLYFASCIKEQDHLMRKNRYRTTVLVVSATMLAYLNDFIGMVRFSFGSGPFQIESNGMWKFNYLIILWVVAYFFFYGVKYGFMGIKLRIEDHKHDYSMRHLTEGTQILNHAIKNELQKINYLNARAMTLIDRDQKEQTRDALRSLSRVSDHLLDMMNRLKDKAEDIVLQEGEHRLSELIDQTLATIKPLLENGNSFHIGRQYDVDGLVVCDATHVRELLSNVCLNAIDALPREDGCIRITTKYVKNSLYIYVKDNGKGIPEENRKRIFDPFFTTKKNTSSYGLGLSYCYSVMNKHGGKIGIAESEIGKGTTLYIKFPGRRFRIDTGR</sequence>
<dbReference type="EMBL" id="JACVVD010000002">
    <property type="protein sequence ID" value="MBD0379929.1"/>
    <property type="molecule type" value="Genomic_DNA"/>
</dbReference>
<feature type="transmembrane region" description="Helical" evidence="9">
    <location>
        <begin position="35"/>
        <end position="58"/>
    </location>
</feature>
<proteinExistence type="predicted"/>
<evidence type="ECO:0000256" key="2">
    <source>
        <dbReference type="ARBA" id="ARBA00012438"/>
    </source>
</evidence>
<evidence type="ECO:0000256" key="5">
    <source>
        <dbReference type="ARBA" id="ARBA00022741"/>
    </source>
</evidence>
<evidence type="ECO:0000259" key="10">
    <source>
        <dbReference type="PROSITE" id="PS50109"/>
    </source>
</evidence>
<keyword evidence="3" id="KW-0597">Phosphoprotein</keyword>
<dbReference type="InterPro" id="IPR005467">
    <property type="entry name" value="His_kinase_dom"/>
</dbReference>
<dbReference type="AlphaFoldDB" id="A0A926QIX1"/>
<feature type="transmembrane region" description="Helical" evidence="9">
    <location>
        <begin position="109"/>
        <end position="129"/>
    </location>
</feature>
<reference evidence="11" key="1">
    <citation type="submission" date="2020-09" db="EMBL/GenBank/DDBJ databases">
        <title>Draft Genome Sequence of Paenibacillus sp. WST5.</title>
        <authorList>
            <person name="Bao Z."/>
        </authorList>
    </citation>
    <scope>NUCLEOTIDE SEQUENCE</scope>
    <source>
        <strain evidence="11">WST5</strain>
    </source>
</reference>
<keyword evidence="4" id="KW-0808">Transferase</keyword>
<evidence type="ECO:0000256" key="7">
    <source>
        <dbReference type="ARBA" id="ARBA00022840"/>
    </source>
</evidence>
<evidence type="ECO:0000256" key="6">
    <source>
        <dbReference type="ARBA" id="ARBA00022777"/>
    </source>
</evidence>
<feature type="domain" description="Histidine kinase" evidence="10">
    <location>
        <begin position="258"/>
        <end position="471"/>
    </location>
</feature>
<dbReference type="PRINTS" id="PR00344">
    <property type="entry name" value="BCTRLSENSOR"/>
</dbReference>
<dbReference type="SUPFAM" id="SSF55874">
    <property type="entry name" value="ATPase domain of HSP90 chaperone/DNA topoisomerase II/histidine kinase"/>
    <property type="match status" value="1"/>
</dbReference>
<dbReference type="EC" id="2.7.13.3" evidence="2"/>
<dbReference type="InterPro" id="IPR003594">
    <property type="entry name" value="HATPase_dom"/>
</dbReference>
<accession>A0A926QIX1</accession>
<dbReference type="InterPro" id="IPR004358">
    <property type="entry name" value="Sig_transdc_His_kin-like_C"/>
</dbReference>
<keyword evidence="9" id="KW-0812">Transmembrane</keyword>
<comment type="catalytic activity">
    <reaction evidence="1">
        <text>ATP + protein L-histidine = ADP + protein N-phospho-L-histidine.</text>
        <dbReference type="EC" id="2.7.13.3"/>
    </reaction>
</comment>
<name>A0A926QIX1_9BACL</name>
<dbReference type="PANTHER" id="PTHR43065:SF10">
    <property type="entry name" value="PEROXIDE STRESS-ACTIVATED HISTIDINE KINASE MAK3"/>
    <property type="match status" value="1"/>
</dbReference>
<evidence type="ECO:0000256" key="4">
    <source>
        <dbReference type="ARBA" id="ARBA00022679"/>
    </source>
</evidence>